<dbReference type="InterPro" id="IPR043502">
    <property type="entry name" value="DNA/RNA_pol_sf"/>
</dbReference>
<dbReference type="InterPro" id="IPR043128">
    <property type="entry name" value="Rev_trsase/Diguanyl_cyclase"/>
</dbReference>
<feature type="compositionally biased region" description="Basic and acidic residues" evidence="7">
    <location>
        <begin position="31"/>
        <end position="56"/>
    </location>
</feature>
<dbReference type="InterPro" id="IPR007094">
    <property type="entry name" value="RNA-dir_pol_PSvirus"/>
</dbReference>
<dbReference type="PROSITE" id="PS50507">
    <property type="entry name" value="RDRP_SSRNA_POS"/>
    <property type="match status" value="1"/>
</dbReference>
<feature type="domain" description="SF3 helicase" evidence="10">
    <location>
        <begin position="341"/>
        <end position="525"/>
    </location>
</feature>
<feature type="region of interest" description="Disordered" evidence="7">
    <location>
        <begin position="31"/>
        <end position="59"/>
    </location>
</feature>
<evidence type="ECO:0000259" key="10">
    <source>
        <dbReference type="PROSITE" id="PS51218"/>
    </source>
</evidence>
<dbReference type="PROSITE" id="PS51218">
    <property type="entry name" value="SF3_HELICASE_2"/>
    <property type="match status" value="1"/>
</dbReference>
<evidence type="ECO:0000256" key="8">
    <source>
        <dbReference type="SAM" id="Phobius"/>
    </source>
</evidence>
<dbReference type="Pfam" id="PF00680">
    <property type="entry name" value="RdRP_1"/>
    <property type="match status" value="1"/>
</dbReference>
<feature type="transmembrane region" description="Helical" evidence="8">
    <location>
        <begin position="674"/>
        <end position="692"/>
    </location>
</feature>
<evidence type="ECO:0000256" key="5">
    <source>
        <dbReference type="ARBA" id="ARBA00022840"/>
    </source>
</evidence>
<keyword evidence="2" id="KW-0548">Nucleotidyltransferase</keyword>
<dbReference type="InterPro" id="IPR001205">
    <property type="entry name" value="RNA-dir_pol_C"/>
</dbReference>
<feature type="transmembrane region" description="Helical" evidence="8">
    <location>
        <begin position="848"/>
        <end position="867"/>
    </location>
</feature>
<dbReference type="GO" id="GO:0003968">
    <property type="term" value="F:RNA-directed RNA polymerase activity"/>
    <property type="evidence" value="ECO:0007669"/>
    <property type="project" value="InterPro"/>
</dbReference>
<evidence type="ECO:0000256" key="6">
    <source>
        <dbReference type="ARBA" id="ARBA00022953"/>
    </source>
</evidence>
<keyword evidence="8" id="KW-0812">Transmembrane</keyword>
<sequence>MQRLCLLIIMYTALALSKLIESQGGILEQEKESRKDKFMRRKESARRQKDKDEKRNNKLKKHPLWKKKAEIKRIIENAESQSGETGFMDSINEIIKEWELPEGITSMFLKVLCYYRSVRKSVDWEQFVSTTGLFLLSICDSNTNFREVIGEVLFGKEVDFNALTVSDMPTSQSGIAFGESLNMLRNFRLLKDNELTRRIVQVIATAFSCGLVRGKKDMYFTSFNLSFVLEQLTRDSNTVFDFFDSLLNVFQFIVEKGHVCFQQRSFAPLFMSDEQTADYDKDMAEVLGYWPAVQAGNYKDTPFCSVPHFANALDNLYIATTALVEQSTDTFSKRYHAKHLEKLNTISAKFKSQERSGGLREAPFAFCIYGKSSIGKSSVMATLTDFCLKATALIKNPDRESFDVDPRMICSQNANDKFDSDYKSYTLAVLFDDLANERVDVAKQSPLDAVIRYVNNIKSTALKADVHEKAVIQKEPWLVGASTNIKNLQADQYSIEPIAILRRFNIHIEPHVAPNYQKEDGIFLDGRKLAEANHIVPDAWRFNAYHYEYDNKPYKQNTTQETRAYTTIPFRFTGGDGKEYLSTNLDMEQLQWLIYKLLDDHFKSQHSVITGNEKINKEKLCKHRTHKSICSICSPNHIKPQAHHTPGDPDVLGVVSESGFMGGLKRNLFIWYKWQFYFMFAQWSIAFLYGVFSELWSMGWFRPSTYDRIENARWRMQYYADATTFYAKNWINNVTDTIEEINSLKYISWEITDLIPDSWVEDTRFSWIYMFKYDQSYYPQLILSAVIFWLLSVWITIKVHGQNMFFRNFFGILAYLYIALLLRKKFLMKELGTRRGVLRGILKHSMKMMVGTSIQVMLTFGGVIVSYKMVRAVLKTIGIIGRASHGGEVDIGSEEENVWLNAAPMALPKRDPKTDTLPAEHVSAIVLKNTTACLYDEKTWSSGFFPRSQILLVPTHEVANKEEINLKLRKDDIKNLSGGNIEVQVTPARVYHFPGKDISAIYHTRHPDKQDLTHLFPCEIPQDHNPTKWVTRKQTGSTETGTARRNGIAARVSTDKTVFHNSTVVSYKEETAGGDCMKVHVADVRSGSHIVGFHLAGKNYAGYLSTLTKGDLEQCYKHFDTLPATRLSATMGDMTTQLYGQDFTPQEPKNKKSTINYLSDADINYYGDLPAYVTRPKSSVVKSPISDSVASHCGVENKHGKPANCRKDGTKIPSQAPYNKYYCGAGKATQEFSLEVLQIAQYDYLDDCTANKRMLADLKTLRPLTEIETISGQDGVKFVDSMKMSTSKGFPLSGSKEEIITHLDPTEYENISDPRIFDDMFMDNWRETRKCYLEGLRTYPIFKACTKDEPTKLTKDKVRVFQSAPLTLQCMIRQYYLPIAACMSRNPITTECAVGINSQGPQWNKLMKHLSKFGEERMVAGDFKAYDQHMSSTMTSIAFSTMIELAKLSSQYTEDDIKIMSNLVADVVHPMMCVNGDLVELLGSNPSGQNLTVYVNSIVNSLYQRCVFYTIYPPGSLETTKFQDYVALMTYGDDNEMSVSSKAPLYNHTRMQEVYASQGIEYTMADKDAVSVPYIMLEEADFLKRATIFRPEYSDPTTGVEGMYLAKLSEESIFKSLHCNMLSKVVSKEEIARQCLDGALRELWFHGREHFEMRHEQFKNIVAEHDWRHVISPNFYKTFDEREEEWLEKYNLVRSNNKLNPLGPRGLFSF</sequence>
<dbReference type="InterPro" id="IPR009003">
    <property type="entry name" value="Peptidase_S1_PA"/>
</dbReference>
<dbReference type="InterPro" id="IPR043504">
    <property type="entry name" value="Peptidase_S1_PA_chymotrypsin"/>
</dbReference>
<keyword evidence="8" id="KW-0472">Membrane</keyword>
<dbReference type="Gene3D" id="3.30.70.270">
    <property type="match status" value="1"/>
</dbReference>
<name>A0A386JC62_9VIRU</name>
<dbReference type="Gene3D" id="2.40.10.10">
    <property type="entry name" value="Trypsin-like serine proteases"/>
    <property type="match status" value="1"/>
</dbReference>
<dbReference type="SUPFAM" id="SSF50494">
    <property type="entry name" value="Trypsin-like serine proteases"/>
    <property type="match status" value="1"/>
</dbReference>
<reference evidence="11" key="1">
    <citation type="submission" date="2018-04" db="EMBL/GenBank/DDBJ databases">
        <title>Metagenomic analysis reveals unprecedented diversity in marine RNA virus assemblages from polar to tropical seas.</title>
        <authorList>
            <person name="Vlok M."/>
            <person name="Short S.M."/>
            <person name="Suttle C.A."/>
        </authorList>
    </citation>
    <scope>NUCLEOTIDE SEQUENCE</scope>
</reference>
<keyword evidence="6" id="KW-0693">Viral RNA replication</keyword>
<dbReference type="GO" id="GO:0005524">
    <property type="term" value="F:ATP binding"/>
    <property type="evidence" value="ECO:0007669"/>
    <property type="project" value="UniProtKB-KW"/>
</dbReference>
<evidence type="ECO:0000256" key="2">
    <source>
        <dbReference type="ARBA" id="ARBA00022695"/>
    </source>
</evidence>
<protein>
    <submittedName>
        <fullName evidence="11">Non-structural polyprotein</fullName>
    </submittedName>
</protein>
<organism evidence="11">
    <name type="scientific">Marine RNA virus BC-5</name>
    <dbReference type="NCBI Taxonomy" id="2320698"/>
    <lineage>
        <taxon>Viruses</taxon>
        <taxon>Riboviria</taxon>
    </lineage>
</organism>
<keyword evidence="3" id="KW-0547">Nucleotide-binding</keyword>
<evidence type="ECO:0000256" key="3">
    <source>
        <dbReference type="ARBA" id="ARBA00022741"/>
    </source>
</evidence>
<keyword evidence="5" id="KW-0067">ATP-binding</keyword>
<dbReference type="GO" id="GO:0006351">
    <property type="term" value="P:DNA-templated transcription"/>
    <property type="evidence" value="ECO:0007669"/>
    <property type="project" value="InterPro"/>
</dbReference>
<dbReference type="GO" id="GO:0039694">
    <property type="term" value="P:viral RNA genome replication"/>
    <property type="evidence" value="ECO:0007669"/>
    <property type="project" value="InterPro"/>
</dbReference>
<feature type="transmembrane region" description="Helical" evidence="8">
    <location>
        <begin position="809"/>
        <end position="827"/>
    </location>
</feature>
<dbReference type="CDD" id="cd23195">
    <property type="entry name" value="Marnaviridae_RdRp"/>
    <property type="match status" value="1"/>
</dbReference>
<dbReference type="InterPro" id="IPR000605">
    <property type="entry name" value="Helicase_SF3_ssDNA/RNA_vir"/>
</dbReference>
<dbReference type="GO" id="GO:0003724">
    <property type="term" value="F:RNA helicase activity"/>
    <property type="evidence" value="ECO:0007669"/>
    <property type="project" value="InterPro"/>
</dbReference>
<accession>A0A386JC62</accession>
<dbReference type="InterPro" id="IPR014759">
    <property type="entry name" value="Helicase_SF3_ssRNA_vir"/>
</dbReference>
<evidence type="ECO:0000256" key="4">
    <source>
        <dbReference type="ARBA" id="ARBA00022801"/>
    </source>
</evidence>
<dbReference type="GO" id="GO:0016787">
    <property type="term" value="F:hydrolase activity"/>
    <property type="evidence" value="ECO:0007669"/>
    <property type="project" value="UniProtKB-KW"/>
</dbReference>
<evidence type="ECO:0000256" key="7">
    <source>
        <dbReference type="SAM" id="MobiDB-lite"/>
    </source>
</evidence>
<dbReference type="Pfam" id="PF00910">
    <property type="entry name" value="RNA_helicase"/>
    <property type="match status" value="1"/>
</dbReference>
<dbReference type="GO" id="GO:0003723">
    <property type="term" value="F:RNA binding"/>
    <property type="evidence" value="ECO:0007669"/>
    <property type="project" value="InterPro"/>
</dbReference>
<feature type="transmembrane region" description="Helical" evidence="8">
    <location>
        <begin position="777"/>
        <end position="797"/>
    </location>
</feature>
<dbReference type="EMBL" id="MH171301">
    <property type="protein sequence ID" value="AYD68767.1"/>
    <property type="molecule type" value="Genomic_RNA"/>
</dbReference>
<evidence type="ECO:0000256" key="1">
    <source>
        <dbReference type="ARBA" id="ARBA00022679"/>
    </source>
</evidence>
<dbReference type="SUPFAM" id="SSF56672">
    <property type="entry name" value="DNA/RNA polymerases"/>
    <property type="match status" value="1"/>
</dbReference>
<evidence type="ECO:0000313" key="11">
    <source>
        <dbReference type="EMBL" id="AYD68767.1"/>
    </source>
</evidence>
<proteinExistence type="predicted"/>
<keyword evidence="8" id="KW-1133">Transmembrane helix</keyword>
<keyword evidence="4" id="KW-0378">Hydrolase</keyword>
<evidence type="ECO:0000259" key="9">
    <source>
        <dbReference type="PROSITE" id="PS50507"/>
    </source>
</evidence>
<keyword evidence="1" id="KW-0808">Transferase</keyword>
<feature type="domain" description="RdRp catalytic" evidence="9">
    <location>
        <begin position="1416"/>
        <end position="1547"/>
    </location>
</feature>